<dbReference type="Proteomes" id="UP000787322">
    <property type="component" value="Unassembled WGS sequence"/>
</dbReference>
<gene>
    <name evidence="1" type="ORF">HXK24_01850</name>
</gene>
<dbReference type="InterPro" id="IPR009000">
    <property type="entry name" value="Transl_B-barrel_sf"/>
</dbReference>
<dbReference type="SUPFAM" id="SSF50447">
    <property type="entry name" value="Translation proteins"/>
    <property type="match status" value="1"/>
</dbReference>
<evidence type="ECO:0008006" key="3">
    <source>
        <dbReference type="Google" id="ProtNLM"/>
    </source>
</evidence>
<organism evidence="1 2">
    <name type="scientific">Lancefieldella parvula</name>
    <dbReference type="NCBI Taxonomy" id="1382"/>
    <lineage>
        <taxon>Bacteria</taxon>
        <taxon>Bacillati</taxon>
        <taxon>Actinomycetota</taxon>
        <taxon>Coriobacteriia</taxon>
        <taxon>Coriobacteriales</taxon>
        <taxon>Atopobiaceae</taxon>
        <taxon>Lancefieldella</taxon>
    </lineage>
</organism>
<sequence length="45" mass="5189">LRRFKDDVKSVKSGYECGIGLENFQDIKPGDQLEGYRIEQVARTE</sequence>
<evidence type="ECO:0000313" key="1">
    <source>
        <dbReference type="EMBL" id="MBF4802556.1"/>
    </source>
</evidence>
<accession>A0A9D5X5A6</accession>
<reference evidence="1" key="1">
    <citation type="submission" date="2020-04" db="EMBL/GenBank/DDBJ databases">
        <title>Deep metagenomics examines the oral microbiome during advanced dental caries in children, revealing novel taxa and co-occurrences with host molecules.</title>
        <authorList>
            <person name="Baker J.L."/>
            <person name="Morton J.T."/>
            <person name="Dinis M."/>
            <person name="Alvarez R."/>
            <person name="Tran N.C."/>
            <person name="Knight R."/>
            <person name="Edlund A."/>
        </authorList>
    </citation>
    <scope>NUCLEOTIDE SEQUENCE</scope>
    <source>
        <strain evidence="1">JCVI_3_bin.11</strain>
    </source>
</reference>
<name>A0A9D5X5A6_9ACTN</name>
<dbReference type="EMBL" id="JABZGU010000022">
    <property type="protein sequence ID" value="MBF4802556.1"/>
    <property type="molecule type" value="Genomic_DNA"/>
</dbReference>
<comment type="caution">
    <text evidence="1">The sequence shown here is derived from an EMBL/GenBank/DDBJ whole genome shotgun (WGS) entry which is preliminary data.</text>
</comment>
<feature type="non-terminal residue" evidence="1">
    <location>
        <position position="1"/>
    </location>
</feature>
<protein>
    <recommendedName>
        <fullName evidence="3">Translation initiation factor IF-2</fullName>
    </recommendedName>
</protein>
<dbReference type="Gene3D" id="2.40.30.10">
    <property type="entry name" value="Translation factors"/>
    <property type="match status" value="1"/>
</dbReference>
<evidence type="ECO:0000313" key="2">
    <source>
        <dbReference type="Proteomes" id="UP000787322"/>
    </source>
</evidence>
<dbReference type="AlphaFoldDB" id="A0A9D5X5A6"/>
<proteinExistence type="predicted"/>